<evidence type="ECO:0000256" key="2">
    <source>
        <dbReference type="ARBA" id="ARBA00023172"/>
    </source>
</evidence>
<evidence type="ECO:0000313" key="5">
    <source>
        <dbReference type="Proteomes" id="UP000325182"/>
    </source>
</evidence>
<evidence type="ECO:0000256" key="1">
    <source>
        <dbReference type="ARBA" id="ARBA00023125"/>
    </source>
</evidence>
<dbReference type="PANTHER" id="PTHR30461">
    <property type="entry name" value="DNA-INVERTASE FROM LAMBDOID PROPHAGE"/>
    <property type="match status" value="1"/>
</dbReference>
<dbReference type="RefSeq" id="WP_148952597.1">
    <property type="nucleotide sequence ID" value="NZ_VTEG01000001.1"/>
</dbReference>
<dbReference type="GO" id="GO:0000150">
    <property type="term" value="F:DNA strand exchange activity"/>
    <property type="evidence" value="ECO:0007669"/>
    <property type="project" value="InterPro"/>
</dbReference>
<keyword evidence="1" id="KW-0238">DNA-binding</keyword>
<dbReference type="EMBL" id="VTEG01000001">
    <property type="protein sequence ID" value="TYS01237.1"/>
    <property type="molecule type" value="Genomic_DNA"/>
</dbReference>
<dbReference type="Pfam" id="PF00239">
    <property type="entry name" value="Resolvase"/>
    <property type="match status" value="1"/>
</dbReference>
<protein>
    <submittedName>
        <fullName evidence="4">Recombinase family protein</fullName>
    </submittedName>
</protein>
<accession>A0A5D4MI41</accession>
<dbReference type="InterPro" id="IPR006120">
    <property type="entry name" value="Resolvase_HTH_dom"/>
</dbReference>
<reference evidence="4 5" key="1">
    <citation type="submission" date="2019-08" db="EMBL/GenBank/DDBJ databases">
        <title>Bacillus genomes from the desert of Cuatro Cienegas, Coahuila.</title>
        <authorList>
            <person name="Olmedo-Alvarez G."/>
        </authorList>
    </citation>
    <scope>NUCLEOTIDE SEQUENCE [LARGE SCALE GENOMIC DNA]</scope>
    <source>
        <strain evidence="4 5">CH128b_4D</strain>
    </source>
</reference>
<dbReference type="SUPFAM" id="SSF53041">
    <property type="entry name" value="Resolvase-like"/>
    <property type="match status" value="1"/>
</dbReference>
<organism evidence="4 5">
    <name type="scientific">Rossellomorea vietnamensis</name>
    <dbReference type="NCBI Taxonomy" id="218284"/>
    <lineage>
        <taxon>Bacteria</taxon>
        <taxon>Bacillati</taxon>
        <taxon>Bacillota</taxon>
        <taxon>Bacilli</taxon>
        <taxon>Bacillales</taxon>
        <taxon>Bacillaceae</taxon>
        <taxon>Rossellomorea</taxon>
    </lineage>
</organism>
<dbReference type="Gene3D" id="3.40.50.1390">
    <property type="entry name" value="Resolvase, N-terminal catalytic domain"/>
    <property type="match status" value="1"/>
</dbReference>
<dbReference type="Pfam" id="PF02796">
    <property type="entry name" value="HTH_7"/>
    <property type="match status" value="1"/>
</dbReference>
<dbReference type="PROSITE" id="PS51736">
    <property type="entry name" value="RECOMBINASES_3"/>
    <property type="match status" value="1"/>
</dbReference>
<keyword evidence="2" id="KW-0233">DNA recombination</keyword>
<dbReference type="GO" id="GO:0003677">
    <property type="term" value="F:DNA binding"/>
    <property type="evidence" value="ECO:0007669"/>
    <property type="project" value="UniProtKB-KW"/>
</dbReference>
<sequence length="190" mass="21649">MQIGYSRPSTIDPNCEQQHTLLYKMNCGKMIEESHSSSKNRHALEQLLSDLKPNDKLVVANLSNLADSLPHLLELLNVFEEKGAFLVAIQEEIDTEKDNHSSFKNHLIHILKFNRDTISSKTREGLKEAKLRGISAGRPKIPDENIKLAITMYQSREYTLSEIKNKTGISKSTLYRYLEIEKTNSFGSEN</sequence>
<dbReference type="Gene3D" id="1.10.10.60">
    <property type="entry name" value="Homeodomain-like"/>
    <property type="match status" value="1"/>
</dbReference>
<comment type="caution">
    <text evidence="4">The sequence shown here is derived from an EMBL/GenBank/DDBJ whole genome shotgun (WGS) entry which is preliminary data.</text>
</comment>
<dbReference type="AlphaFoldDB" id="A0A5D4MI41"/>
<dbReference type="CDD" id="cd03768">
    <property type="entry name" value="SR_ResInv"/>
    <property type="match status" value="1"/>
</dbReference>
<name>A0A5D4MI41_9BACI</name>
<proteinExistence type="predicted"/>
<dbReference type="InterPro" id="IPR006119">
    <property type="entry name" value="Resolv_N"/>
</dbReference>
<dbReference type="PANTHER" id="PTHR30461:SF2">
    <property type="entry name" value="SERINE RECOMBINASE PINE-RELATED"/>
    <property type="match status" value="1"/>
</dbReference>
<dbReference type="InterPro" id="IPR050639">
    <property type="entry name" value="SSR_resolvase"/>
</dbReference>
<dbReference type="InterPro" id="IPR036162">
    <property type="entry name" value="Resolvase-like_N_sf"/>
</dbReference>
<dbReference type="SMART" id="SM00857">
    <property type="entry name" value="Resolvase"/>
    <property type="match status" value="1"/>
</dbReference>
<evidence type="ECO:0000313" key="4">
    <source>
        <dbReference type="EMBL" id="TYS01237.1"/>
    </source>
</evidence>
<gene>
    <name evidence="4" type="ORF">FZC84_00795</name>
</gene>
<evidence type="ECO:0000259" key="3">
    <source>
        <dbReference type="PROSITE" id="PS51736"/>
    </source>
</evidence>
<dbReference type="Proteomes" id="UP000325182">
    <property type="component" value="Unassembled WGS sequence"/>
</dbReference>
<feature type="domain" description="Resolvase/invertase-type recombinase catalytic" evidence="3">
    <location>
        <begin position="1"/>
        <end position="133"/>
    </location>
</feature>